<evidence type="ECO:0000256" key="2">
    <source>
        <dbReference type="SAM" id="Phobius"/>
    </source>
</evidence>
<evidence type="ECO:0000256" key="1">
    <source>
        <dbReference type="ARBA" id="ARBA00006464"/>
    </source>
</evidence>
<dbReference type="Proteomes" id="UP000807825">
    <property type="component" value="Unassembled WGS sequence"/>
</dbReference>
<comment type="caution">
    <text evidence="4">The sequence shown here is derived from an EMBL/GenBank/DDBJ whole genome shotgun (WGS) entry which is preliminary data.</text>
</comment>
<feature type="transmembrane region" description="Helical" evidence="2">
    <location>
        <begin position="6"/>
        <end position="30"/>
    </location>
</feature>
<dbReference type="InterPro" id="IPR003362">
    <property type="entry name" value="Bact_transf"/>
</dbReference>
<dbReference type="EMBL" id="JACRDE010000086">
    <property type="protein sequence ID" value="MBI5248405.1"/>
    <property type="molecule type" value="Genomic_DNA"/>
</dbReference>
<reference evidence="4" key="1">
    <citation type="submission" date="2020-07" db="EMBL/GenBank/DDBJ databases">
        <title>Huge and variable diversity of episymbiotic CPR bacteria and DPANN archaea in groundwater ecosystems.</title>
        <authorList>
            <person name="He C.Y."/>
            <person name="Keren R."/>
            <person name="Whittaker M."/>
            <person name="Farag I.F."/>
            <person name="Doudna J."/>
            <person name="Cate J.H.D."/>
            <person name="Banfield J.F."/>
        </authorList>
    </citation>
    <scope>NUCLEOTIDE SEQUENCE</scope>
    <source>
        <strain evidence="4">NC_groundwater_1664_Pr3_B-0.1um_52_9</strain>
    </source>
</reference>
<keyword evidence="4" id="KW-0808">Transferase</keyword>
<organism evidence="4 5">
    <name type="scientific">Desulfomonile tiedjei</name>
    <dbReference type="NCBI Taxonomy" id="2358"/>
    <lineage>
        <taxon>Bacteria</taxon>
        <taxon>Pseudomonadati</taxon>
        <taxon>Thermodesulfobacteriota</taxon>
        <taxon>Desulfomonilia</taxon>
        <taxon>Desulfomonilales</taxon>
        <taxon>Desulfomonilaceae</taxon>
        <taxon>Desulfomonile</taxon>
    </lineage>
</organism>
<comment type="similarity">
    <text evidence="1">Belongs to the bacterial sugar transferase family.</text>
</comment>
<feature type="domain" description="Bacterial sugar transferase" evidence="3">
    <location>
        <begin position="4"/>
        <end position="194"/>
    </location>
</feature>
<protein>
    <submittedName>
        <fullName evidence="4">Sugar transferase</fullName>
    </submittedName>
</protein>
<dbReference type="PANTHER" id="PTHR30576:SF20">
    <property type="entry name" value="QUINOVOSAMINEPHOSPHOTRANSFERAE-RELATED"/>
    <property type="match status" value="1"/>
</dbReference>
<feature type="transmembrane region" description="Helical" evidence="2">
    <location>
        <begin position="211"/>
        <end position="234"/>
    </location>
</feature>
<dbReference type="GO" id="GO:0016780">
    <property type="term" value="F:phosphotransferase activity, for other substituted phosphate groups"/>
    <property type="evidence" value="ECO:0007669"/>
    <property type="project" value="TreeGrafter"/>
</dbReference>
<evidence type="ECO:0000313" key="5">
    <source>
        <dbReference type="Proteomes" id="UP000807825"/>
    </source>
</evidence>
<dbReference type="AlphaFoldDB" id="A0A9D6UXU5"/>
<dbReference type="InterPro" id="IPR036291">
    <property type="entry name" value="NAD(P)-bd_dom_sf"/>
</dbReference>
<keyword evidence="2" id="KW-1133">Transmembrane helix</keyword>
<evidence type="ECO:0000259" key="3">
    <source>
        <dbReference type="Pfam" id="PF02397"/>
    </source>
</evidence>
<accession>A0A9D6UXU5</accession>
<name>A0A9D6UXU5_9BACT</name>
<feature type="transmembrane region" description="Helical" evidence="2">
    <location>
        <begin position="308"/>
        <end position="326"/>
    </location>
</feature>
<dbReference type="Pfam" id="PF13727">
    <property type="entry name" value="CoA_binding_3"/>
    <property type="match status" value="1"/>
</dbReference>
<evidence type="ECO:0000313" key="4">
    <source>
        <dbReference type="EMBL" id="MBI5248405.1"/>
    </source>
</evidence>
<feature type="transmembrane region" description="Helical" evidence="2">
    <location>
        <begin position="246"/>
        <end position="264"/>
    </location>
</feature>
<dbReference type="PANTHER" id="PTHR30576">
    <property type="entry name" value="COLANIC BIOSYNTHESIS UDP-GLUCOSE LIPID CARRIER TRANSFERASE"/>
    <property type="match status" value="1"/>
</dbReference>
<sequence length="825" mass="93549">MHLKRLIDVVVGSVGIALAAPIMLIIVAMLKLESSGAIIYRCKRIGRFGREFDMLKFRTMIENADNVDCKLCVGTDVRVTSLGSFLRRTKLNELPQLFNVVKGDMSLVGPRPEDPKFMKYYTDKWDVVLQARPGIMGANQILHRNEEDLFPPDQDPEKFYVENILPEKLERDVEYVLNSNLWRDMALLVRGVYVSIFRGEMLSRVSSNLQFFWRALLDTGLSIAAYVAACFIRLETTDLSYDLLMNLLIIVVANPIVFAATGLYRRSARFYSLPDLFLVAKISALAGFVLIIANAFLIPREFHSRTVFFLYPLILLGLLSGARVLHQLTLERLERKPLEGHSAQNALIYGAGRLGAETVKRLQFEPGINVAGFVDDDPSLRNQSVLGIRVLGSGNDLAFLRALYEIEKVFIAFTPHDSKALKKVRQLCAESGLTDILIRSAIPEKPGKMLAARRYFRGVRFSDVLGMNEVELEKNRLLPLVEGAAVAVMGAGDEFGEQICRELLHLKISRLVVVEECPSRLNRISEVLNSIHSPRTAYYPYFHPFGMHELTEQAMRQHDVRWVIYNRINRPLVDPLPNLPGLTSSSFVELVRHVETAKRLQCDYFTFVSPYMKDCFSHHEKSLHLMAENYITVSAVETDTRFGIVRVQNVIENENELFRSTCERIIHDRPISIPGHEMKFSSARYAARIVLNSLPLHYLGETFVEGAGLSIALRNLLDSYFEMQGNEKCRSLLRSYVWTGGIQNDTNKTVFESDYLRTVIPNVWALNEPELAGLNGNEKLIDEVSRYLNTDEKIAVRKFLSALRKGVDIDIPMSGEQVQLTAYQI</sequence>
<dbReference type="Gene3D" id="3.40.50.720">
    <property type="entry name" value="NAD(P)-binding Rossmann-like Domain"/>
    <property type="match status" value="1"/>
</dbReference>
<keyword evidence="2" id="KW-0812">Transmembrane</keyword>
<gene>
    <name evidence="4" type="ORF">HY912_02825</name>
</gene>
<keyword evidence="2" id="KW-0472">Membrane</keyword>
<dbReference type="SUPFAM" id="SSF51735">
    <property type="entry name" value="NAD(P)-binding Rossmann-fold domains"/>
    <property type="match status" value="1"/>
</dbReference>
<feature type="transmembrane region" description="Helical" evidence="2">
    <location>
        <begin position="276"/>
        <end position="296"/>
    </location>
</feature>
<proteinExistence type="inferred from homology"/>
<dbReference type="Pfam" id="PF02397">
    <property type="entry name" value="Bac_transf"/>
    <property type="match status" value="1"/>
</dbReference>